<dbReference type="Proteomes" id="UP000644147">
    <property type="component" value="Unassembled WGS sequence"/>
</dbReference>
<dbReference type="InterPro" id="IPR036724">
    <property type="entry name" value="Cobalamin-bd_sf"/>
</dbReference>
<dbReference type="Gene3D" id="1.10.1240.10">
    <property type="entry name" value="Methionine synthase domain"/>
    <property type="match status" value="1"/>
</dbReference>
<dbReference type="InterPro" id="IPR036594">
    <property type="entry name" value="Meth_synthase_dom"/>
</dbReference>
<accession>A0ABS1BYF5</accession>
<protein>
    <submittedName>
        <fullName evidence="6">MerR family transcriptional regulator</fullName>
    </submittedName>
</protein>
<sequence length="293" mass="33905">MAHYSIKELEHLSGIKAHTIRIWEQRYAILSPKRTETNIRFYDDADLKNILNVSLLNERGFKISKIAKMKPDQISAEIMALSEVPGDNQGQVNALIAAMLDLNEEHFEKALNKPILQLGFEQAILQVVYPFLSKIGILWQTNNICPAHEHFVSNLIRQKLIVAIDGQVLAPSATSEKFLLYLPEGELHELALLFMNYLLRARKHHVLYLSQNLPFADLVRAFEYYQPQHIVTVLTSFPERDQVQHYLDKLAQQFHRTRILVYGHQTQYNFLKFPENIKKLQFISEFIDAVSPA</sequence>
<evidence type="ECO:0000256" key="1">
    <source>
        <dbReference type="ARBA" id="ARBA00022491"/>
    </source>
</evidence>
<dbReference type="PANTHER" id="PTHR30204">
    <property type="entry name" value="REDOX-CYCLING DRUG-SENSING TRANSCRIPTIONAL ACTIVATOR SOXR"/>
    <property type="match status" value="1"/>
</dbReference>
<dbReference type="RefSeq" id="WP_200504898.1">
    <property type="nucleotide sequence ID" value="NZ_JAEHFX010000002.1"/>
</dbReference>
<dbReference type="SMART" id="SM00422">
    <property type="entry name" value="HTH_MERR"/>
    <property type="match status" value="1"/>
</dbReference>
<keyword evidence="1" id="KW-0678">Repressor</keyword>
<dbReference type="Pfam" id="PF02607">
    <property type="entry name" value="B12-binding_2"/>
    <property type="match status" value="1"/>
</dbReference>
<dbReference type="SUPFAM" id="SSF52242">
    <property type="entry name" value="Cobalamin (vitamin B12)-binding domain"/>
    <property type="match status" value="1"/>
</dbReference>
<keyword evidence="2" id="KW-0805">Transcription regulation</keyword>
<organism evidence="6 7">
    <name type="scientific">Adhaeribacter terrigena</name>
    <dbReference type="NCBI Taxonomy" id="2793070"/>
    <lineage>
        <taxon>Bacteria</taxon>
        <taxon>Pseudomonadati</taxon>
        <taxon>Bacteroidota</taxon>
        <taxon>Cytophagia</taxon>
        <taxon>Cytophagales</taxon>
        <taxon>Hymenobacteraceae</taxon>
        <taxon>Adhaeribacter</taxon>
    </lineage>
</organism>
<dbReference type="Gene3D" id="3.40.50.280">
    <property type="entry name" value="Cobalamin-binding domain"/>
    <property type="match status" value="1"/>
</dbReference>
<reference evidence="6 7" key="1">
    <citation type="submission" date="2020-12" db="EMBL/GenBank/DDBJ databases">
        <title>Bacterial novel species Adhaeribacter sp. BT258 isolated from soil.</title>
        <authorList>
            <person name="Jung H.-Y."/>
        </authorList>
    </citation>
    <scope>NUCLEOTIDE SEQUENCE [LARGE SCALE GENOMIC DNA]</scope>
    <source>
        <strain evidence="6 7">BT258</strain>
    </source>
</reference>
<dbReference type="InterPro" id="IPR009061">
    <property type="entry name" value="DNA-bd_dom_put_sf"/>
</dbReference>
<dbReference type="InterPro" id="IPR047057">
    <property type="entry name" value="MerR_fam"/>
</dbReference>
<dbReference type="PROSITE" id="PS50937">
    <property type="entry name" value="HTH_MERR_2"/>
    <property type="match status" value="1"/>
</dbReference>
<dbReference type="Pfam" id="PF13411">
    <property type="entry name" value="MerR_1"/>
    <property type="match status" value="1"/>
</dbReference>
<dbReference type="Gene3D" id="1.10.1660.10">
    <property type="match status" value="1"/>
</dbReference>
<dbReference type="PANTHER" id="PTHR30204:SF69">
    <property type="entry name" value="MERR-FAMILY TRANSCRIPTIONAL REGULATOR"/>
    <property type="match status" value="1"/>
</dbReference>
<name>A0ABS1BYF5_9BACT</name>
<dbReference type="CDD" id="cd01104">
    <property type="entry name" value="HTH_MlrA-CarA"/>
    <property type="match status" value="1"/>
</dbReference>
<evidence type="ECO:0000256" key="4">
    <source>
        <dbReference type="ARBA" id="ARBA00023163"/>
    </source>
</evidence>
<evidence type="ECO:0000313" key="6">
    <source>
        <dbReference type="EMBL" id="MBK0402184.1"/>
    </source>
</evidence>
<keyword evidence="7" id="KW-1185">Reference proteome</keyword>
<dbReference type="EMBL" id="JAEHFX010000002">
    <property type="protein sequence ID" value="MBK0402184.1"/>
    <property type="molecule type" value="Genomic_DNA"/>
</dbReference>
<evidence type="ECO:0000256" key="2">
    <source>
        <dbReference type="ARBA" id="ARBA00023015"/>
    </source>
</evidence>
<evidence type="ECO:0000313" key="7">
    <source>
        <dbReference type="Proteomes" id="UP000644147"/>
    </source>
</evidence>
<keyword evidence="3" id="KW-0238">DNA-binding</keyword>
<evidence type="ECO:0000259" key="5">
    <source>
        <dbReference type="PROSITE" id="PS50937"/>
    </source>
</evidence>
<keyword evidence="4" id="KW-0804">Transcription</keyword>
<feature type="domain" description="HTH merR-type" evidence="5">
    <location>
        <begin position="3"/>
        <end position="72"/>
    </location>
</feature>
<dbReference type="SUPFAM" id="SSF46955">
    <property type="entry name" value="Putative DNA-binding domain"/>
    <property type="match status" value="1"/>
</dbReference>
<evidence type="ECO:0000256" key="3">
    <source>
        <dbReference type="ARBA" id="ARBA00023125"/>
    </source>
</evidence>
<proteinExistence type="predicted"/>
<gene>
    <name evidence="6" type="ORF">I5M27_04265</name>
</gene>
<comment type="caution">
    <text evidence="6">The sequence shown here is derived from an EMBL/GenBank/DDBJ whole genome shotgun (WGS) entry which is preliminary data.</text>
</comment>
<dbReference type="InterPro" id="IPR003759">
    <property type="entry name" value="Cbl-bd_cap"/>
</dbReference>
<dbReference type="InterPro" id="IPR000551">
    <property type="entry name" value="MerR-type_HTH_dom"/>
</dbReference>